<feature type="binding site" evidence="5">
    <location>
        <position position="114"/>
    </location>
    <ligand>
        <name>ATP</name>
        <dbReference type="ChEBI" id="CHEBI:30616"/>
    </ligand>
</feature>
<evidence type="ECO:0000256" key="6">
    <source>
        <dbReference type="SAM" id="Phobius"/>
    </source>
</evidence>
<dbReference type="PROSITE" id="PS00108">
    <property type="entry name" value="PROTEIN_KINASE_ST"/>
    <property type="match status" value="1"/>
</dbReference>
<keyword evidence="6" id="KW-0812">Transmembrane</keyword>
<evidence type="ECO:0000256" key="1">
    <source>
        <dbReference type="ARBA" id="ARBA00022679"/>
    </source>
</evidence>
<gene>
    <name evidence="8" type="ORF">ACFPME_00470</name>
</gene>
<accession>A0ABW0JGX6</accession>
<dbReference type="PROSITE" id="PS00107">
    <property type="entry name" value="PROTEIN_KINASE_ATP"/>
    <property type="match status" value="1"/>
</dbReference>
<proteinExistence type="predicted"/>
<evidence type="ECO:0000313" key="9">
    <source>
        <dbReference type="Proteomes" id="UP001596013"/>
    </source>
</evidence>
<dbReference type="PANTHER" id="PTHR43289:SF34">
    <property type="entry name" value="SERINE_THREONINE-PROTEIN KINASE YBDM-RELATED"/>
    <property type="match status" value="1"/>
</dbReference>
<evidence type="ECO:0000256" key="5">
    <source>
        <dbReference type="PROSITE-ProRule" id="PRU10141"/>
    </source>
</evidence>
<dbReference type="Proteomes" id="UP001596013">
    <property type="component" value="Unassembled WGS sequence"/>
</dbReference>
<dbReference type="GO" id="GO:0016301">
    <property type="term" value="F:kinase activity"/>
    <property type="evidence" value="ECO:0007669"/>
    <property type="project" value="UniProtKB-KW"/>
</dbReference>
<organism evidence="8 9">
    <name type="scientific">Rhodanobacter umsongensis</name>
    <dbReference type="NCBI Taxonomy" id="633153"/>
    <lineage>
        <taxon>Bacteria</taxon>
        <taxon>Pseudomonadati</taxon>
        <taxon>Pseudomonadota</taxon>
        <taxon>Gammaproteobacteria</taxon>
        <taxon>Lysobacterales</taxon>
        <taxon>Rhodanobacteraceae</taxon>
        <taxon>Rhodanobacter</taxon>
    </lineage>
</organism>
<dbReference type="Gene3D" id="1.10.510.10">
    <property type="entry name" value="Transferase(Phosphotransferase) domain 1"/>
    <property type="match status" value="1"/>
</dbReference>
<comment type="caution">
    <text evidence="8">The sequence shown here is derived from an EMBL/GenBank/DDBJ whole genome shotgun (WGS) entry which is preliminary data.</text>
</comment>
<dbReference type="SMART" id="SM00220">
    <property type="entry name" value="S_TKc"/>
    <property type="match status" value="1"/>
</dbReference>
<evidence type="ECO:0000256" key="2">
    <source>
        <dbReference type="ARBA" id="ARBA00022741"/>
    </source>
</evidence>
<dbReference type="EMBL" id="JBHSMK010000002">
    <property type="protein sequence ID" value="MFC5435021.1"/>
    <property type="molecule type" value="Genomic_DNA"/>
</dbReference>
<dbReference type="Gene3D" id="3.30.200.20">
    <property type="entry name" value="Phosphorylase Kinase, domain 1"/>
    <property type="match status" value="1"/>
</dbReference>
<dbReference type="InterPro" id="IPR000719">
    <property type="entry name" value="Prot_kinase_dom"/>
</dbReference>
<keyword evidence="6" id="KW-1133">Transmembrane helix</keyword>
<dbReference type="PANTHER" id="PTHR43289">
    <property type="entry name" value="MITOGEN-ACTIVATED PROTEIN KINASE KINASE KINASE 20-RELATED"/>
    <property type="match status" value="1"/>
</dbReference>
<feature type="domain" description="Protein kinase" evidence="7">
    <location>
        <begin position="83"/>
        <end position="361"/>
    </location>
</feature>
<keyword evidence="2 5" id="KW-0547">Nucleotide-binding</keyword>
<keyword evidence="4 5" id="KW-0067">ATP-binding</keyword>
<evidence type="ECO:0000256" key="4">
    <source>
        <dbReference type="ARBA" id="ARBA00022840"/>
    </source>
</evidence>
<dbReference type="SUPFAM" id="SSF56112">
    <property type="entry name" value="Protein kinase-like (PK-like)"/>
    <property type="match status" value="1"/>
</dbReference>
<dbReference type="Gene3D" id="1.25.40.10">
    <property type="entry name" value="Tetratricopeptide repeat domain"/>
    <property type="match status" value="1"/>
</dbReference>
<dbReference type="CDD" id="cd14014">
    <property type="entry name" value="STKc_PknB_like"/>
    <property type="match status" value="1"/>
</dbReference>
<protein>
    <submittedName>
        <fullName evidence="8">Protein kinase</fullName>
    </submittedName>
</protein>
<dbReference type="SUPFAM" id="SSF48452">
    <property type="entry name" value="TPR-like"/>
    <property type="match status" value="1"/>
</dbReference>
<evidence type="ECO:0000259" key="7">
    <source>
        <dbReference type="PROSITE" id="PS50011"/>
    </source>
</evidence>
<keyword evidence="3 8" id="KW-0418">Kinase</keyword>
<evidence type="ECO:0000256" key="3">
    <source>
        <dbReference type="ARBA" id="ARBA00022777"/>
    </source>
</evidence>
<dbReference type="PROSITE" id="PS50011">
    <property type="entry name" value="PROTEIN_KINASE_DOM"/>
    <property type="match status" value="1"/>
</dbReference>
<dbReference type="Pfam" id="PF00069">
    <property type="entry name" value="Pkinase"/>
    <property type="match status" value="1"/>
</dbReference>
<dbReference type="InterPro" id="IPR017441">
    <property type="entry name" value="Protein_kinase_ATP_BS"/>
</dbReference>
<feature type="transmembrane region" description="Helical" evidence="6">
    <location>
        <begin position="380"/>
        <end position="401"/>
    </location>
</feature>
<dbReference type="RefSeq" id="WP_377300928.1">
    <property type="nucleotide sequence ID" value="NZ_JBHSMK010000002.1"/>
</dbReference>
<keyword evidence="6" id="KW-0472">Membrane</keyword>
<dbReference type="InterPro" id="IPR008271">
    <property type="entry name" value="Ser/Thr_kinase_AS"/>
</dbReference>
<dbReference type="InterPro" id="IPR011009">
    <property type="entry name" value="Kinase-like_dom_sf"/>
</dbReference>
<keyword evidence="1" id="KW-0808">Transferase</keyword>
<evidence type="ECO:0000313" key="8">
    <source>
        <dbReference type="EMBL" id="MFC5435021.1"/>
    </source>
</evidence>
<reference evidence="9" key="1">
    <citation type="journal article" date="2019" name="Int. J. Syst. Evol. Microbiol.">
        <title>The Global Catalogue of Microorganisms (GCM) 10K type strain sequencing project: providing services to taxonomists for standard genome sequencing and annotation.</title>
        <authorList>
            <consortium name="The Broad Institute Genomics Platform"/>
            <consortium name="The Broad Institute Genome Sequencing Center for Infectious Disease"/>
            <person name="Wu L."/>
            <person name="Ma J."/>
        </authorList>
    </citation>
    <scope>NUCLEOTIDE SEQUENCE [LARGE SCALE GENOMIC DNA]</scope>
    <source>
        <strain evidence="9">JCM 17130</strain>
    </source>
</reference>
<name>A0ABW0JGX6_9GAMM</name>
<sequence>MTSTPSLRELFEAALPLPAAARARLLAERCVDPRRRAQIERMLAADAAGGELLSTGDAARAARAIGDTCVADALPAGSSIGPFTLLEVLGEGGSSTVFRAFRDADGVRQEVAIKLLARGLYTADAQRQFRREREALARLRHPGIARLIEGGITDGGLAYIALELVDGLPITRYARDHGLDLRERLVLFLRVCRAVETAHRALIVHRDLKPSNVLVTADGDVKLLDFGIAKLLDEDVPGALRTQHRALTPAYAAPEQFAQQPITTSTDVYALGILLDELITGRRRATGDTTTPSSRVDPSSVAAAYGVAQALVSMKPLRRKLRGDLDNIVLKAAAIEPERRYASAGALAEDIERHLDRQPVLAHPPSRWYRTRKFVDRHRGGVAITAVFVLSILVSFSVALWQAHVARQQAARANMVRAFVESLFAPIRYGVAASKQPSLDELLARGITKLDTSPHLDDGGRVDLLAMFSRLYENIGDAARSRKLANQAVALSEQALAPSDIEAIRALTARGYSEVRMEDYAAGGADLRLAHQRMLAQGIHGEALIDLLGPLGAAENSEGHGDIALDLAREALAERIATWGADDPRVGIGYNDVASALEGLERYDEAIPMWRKTWQFELAHFGPSSDESTLALSGWASSAFRAGHWMQAHALFAQALAMYASNGSQPQLTQVYAAQKACVLEGLRADRASAQARCRRAQAWSAGGFGADTALHGDSLEATAFGDVESGDLAGARKRFEAARKLYGNDPANRMRVGRVDSELAGIALLEGQPALARGLLPGAIADLRTHSYQMPPLIAEARLLLACSQSPGPQCPVDLSATVDRDLAAIASRGDPQLLWVQTLLAQVELEHGEPGQAKVRLATAIRRASHELPPAHPRRLAAQLWLAVAAARGGDCAYAAAQTSAARAIIEAGDLGPHPELASATALLRRPIASCGTLLN</sequence>
<keyword evidence="9" id="KW-1185">Reference proteome</keyword>
<dbReference type="InterPro" id="IPR011990">
    <property type="entry name" value="TPR-like_helical_dom_sf"/>
</dbReference>